<sequence>MTLPEWTKPGIYGALGGAIAVSILGFSWGGWTTSGSAQTMAQDLAAEEVTLAMVPVCLNMSAADPERIEKLAALQEVSGFGRRNALMETGWATRPGTDAPDRDLADACLAGLELDGS</sequence>
<feature type="transmembrane region" description="Helical" evidence="1">
    <location>
        <begin position="12"/>
        <end position="31"/>
    </location>
</feature>
<evidence type="ECO:0000256" key="1">
    <source>
        <dbReference type="SAM" id="Phobius"/>
    </source>
</evidence>
<dbReference type="Proteomes" id="UP001440612">
    <property type="component" value="Chromosome"/>
</dbReference>
<evidence type="ECO:0000313" key="3">
    <source>
        <dbReference type="Proteomes" id="UP001440612"/>
    </source>
</evidence>
<keyword evidence="1" id="KW-0472">Membrane</keyword>
<dbReference type="EMBL" id="CP150951">
    <property type="protein sequence ID" value="WZC47792.1"/>
    <property type="molecule type" value="Genomic_DNA"/>
</dbReference>
<keyword evidence="1" id="KW-0812">Transmembrane</keyword>
<accession>A0ABZ2V5N8</accession>
<organism evidence="2 3">
    <name type="scientific">Yoonia phaeophyticola</name>
    <dbReference type="NCBI Taxonomy" id="3137369"/>
    <lineage>
        <taxon>Bacteria</taxon>
        <taxon>Pseudomonadati</taxon>
        <taxon>Pseudomonadota</taxon>
        <taxon>Alphaproteobacteria</taxon>
        <taxon>Rhodobacterales</taxon>
        <taxon>Paracoccaceae</taxon>
        <taxon>Yoonia</taxon>
    </lineage>
</organism>
<reference evidence="3" key="1">
    <citation type="submission" date="2024-04" db="EMBL/GenBank/DDBJ databases">
        <title>Phylogenomic analyses of a clade within the roseobacter group suggest taxonomic reassignments of species of the genera Aestuariivita, Citreicella, Loktanella, Nautella, Pelagibaca, Ruegeria, Thalassobius, Thiobacimonas and Tropicibacter, and the proposal o.</title>
        <authorList>
            <person name="Jeon C.O."/>
        </authorList>
    </citation>
    <scope>NUCLEOTIDE SEQUENCE [LARGE SCALE GENOMIC DNA]</scope>
    <source>
        <strain evidence="3">BS5-3</strain>
    </source>
</reference>
<dbReference type="RefSeq" id="WP_341365912.1">
    <property type="nucleotide sequence ID" value="NZ_CP150951.2"/>
</dbReference>
<evidence type="ECO:0000313" key="2">
    <source>
        <dbReference type="EMBL" id="WZC47792.1"/>
    </source>
</evidence>
<name>A0ABZ2V5N8_9RHOB</name>
<proteinExistence type="predicted"/>
<gene>
    <name evidence="2" type="ORF">AABB29_12875</name>
</gene>
<keyword evidence="1" id="KW-1133">Transmembrane helix</keyword>
<protein>
    <submittedName>
        <fullName evidence="2">Uncharacterized protein</fullName>
    </submittedName>
</protein>
<keyword evidence="3" id="KW-1185">Reference proteome</keyword>